<accession>A0A9E7ENG3</accession>
<keyword evidence="3" id="KW-1185">Reference proteome</keyword>
<feature type="region of interest" description="Disordered" evidence="1">
    <location>
        <begin position="1"/>
        <end position="32"/>
    </location>
</feature>
<organism evidence="2 3">
    <name type="scientific">Musa troglodytarum</name>
    <name type="common">fe'i banana</name>
    <dbReference type="NCBI Taxonomy" id="320322"/>
    <lineage>
        <taxon>Eukaryota</taxon>
        <taxon>Viridiplantae</taxon>
        <taxon>Streptophyta</taxon>
        <taxon>Embryophyta</taxon>
        <taxon>Tracheophyta</taxon>
        <taxon>Spermatophyta</taxon>
        <taxon>Magnoliopsida</taxon>
        <taxon>Liliopsida</taxon>
        <taxon>Zingiberales</taxon>
        <taxon>Musaceae</taxon>
        <taxon>Musa</taxon>
    </lineage>
</organism>
<proteinExistence type="predicted"/>
<gene>
    <name evidence="2" type="ORF">MUK42_26758</name>
</gene>
<sequence length="86" mass="9428">MNPVTAEPKAGHRLPPFGSHKPDLDDEPPSSGSQALAVVAIAILLPHHSRLPLLDTDELLDEFTEGNYTTLADMKRVCMAKKFSYL</sequence>
<reference evidence="2" key="1">
    <citation type="submission" date="2022-05" db="EMBL/GenBank/DDBJ databases">
        <title>The Musa troglodytarum L. genome provides insights into the mechanism of non-climacteric behaviour and enrichment of carotenoids.</title>
        <authorList>
            <person name="Wang J."/>
        </authorList>
    </citation>
    <scope>NUCLEOTIDE SEQUENCE</scope>
    <source>
        <tissue evidence="2">Leaf</tissue>
    </source>
</reference>
<evidence type="ECO:0000313" key="2">
    <source>
        <dbReference type="EMBL" id="URD79023.1"/>
    </source>
</evidence>
<dbReference type="AlphaFoldDB" id="A0A9E7ENG3"/>
<name>A0A9E7ENG3_9LILI</name>
<evidence type="ECO:0000313" key="3">
    <source>
        <dbReference type="Proteomes" id="UP001055439"/>
    </source>
</evidence>
<dbReference type="Proteomes" id="UP001055439">
    <property type="component" value="Chromosome 10"/>
</dbReference>
<evidence type="ECO:0000256" key="1">
    <source>
        <dbReference type="SAM" id="MobiDB-lite"/>
    </source>
</evidence>
<protein>
    <submittedName>
        <fullName evidence="2">Uncharacterized protein</fullName>
    </submittedName>
</protein>
<dbReference type="EMBL" id="CP097503">
    <property type="protein sequence ID" value="URD79023.1"/>
    <property type="molecule type" value="Genomic_DNA"/>
</dbReference>